<evidence type="ECO:0000313" key="3">
    <source>
        <dbReference type="Proteomes" id="UP000737171"/>
    </source>
</evidence>
<gene>
    <name evidence="2" type="ORF">HLB44_27415</name>
</gene>
<feature type="region of interest" description="Disordered" evidence="1">
    <location>
        <begin position="1"/>
        <end position="30"/>
    </location>
</feature>
<dbReference type="EMBL" id="JABRWJ010000009">
    <property type="protein sequence ID" value="NRF70741.1"/>
    <property type="molecule type" value="Genomic_DNA"/>
</dbReference>
<dbReference type="Pfam" id="PF11748">
    <property type="entry name" value="DUF3306"/>
    <property type="match status" value="1"/>
</dbReference>
<accession>A0ABX2EQ16</accession>
<dbReference type="RefSeq" id="WP_173130468.1">
    <property type="nucleotide sequence ID" value="NZ_JABRWJ010000009.1"/>
</dbReference>
<keyword evidence="3" id="KW-1185">Reference proteome</keyword>
<evidence type="ECO:0000256" key="1">
    <source>
        <dbReference type="SAM" id="MobiDB-lite"/>
    </source>
</evidence>
<organism evidence="2 3">
    <name type="scientific">Pseudaquabacterium terrae</name>
    <dbReference type="NCBI Taxonomy" id="2732868"/>
    <lineage>
        <taxon>Bacteria</taxon>
        <taxon>Pseudomonadati</taxon>
        <taxon>Pseudomonadota</taxon>
        <taxon>Betaproteobacteria</taxon>
        <taxon>Burkholderiales</taxon>
        <taxon>Sphaerotilaceae</taxon>
        <taxon>Pseudaquabacterium</taxon>
    </lineage>
</organism>
<name>A0ABX2EQ16_9BURK</name>
<proteinExistence type="predicted"/>
<feature type="compositionally biased region" description="Basic residues" evidence="1">
    <location>
        <begin position="11"/>
        <end position="21"/>
    </location>
</feature>
<dbReference type="InterPro" id="IPR021735">
    <property type="entry name" value="DUF3306"/>
</dbReference>
<feature type="region of interest" description="Disordered" evidence="1">
    <location>
        <begin position="162"/>
        <end position="201"/>
    </location>
</feature>
<evidence type="ECO:0000313" key="2">
    <source>
        <dbReference type="EMBL" id="NRF70741.1"/>
    </source>
</evidence>
<reference evidence="2 3" key="1">
    <citation type="submission" date="2020-05" db="EMBL/GenBank/DDBJ databases">
        <title>Aquincola sp. isolate from soil.</title>
        <authorList>
            <person name="Han J."/>
            <person name="Kim D.-U."/>
        </authorList>
    </citation>
    <scope>NUCLEOTIDE SEQUENCE [LARGE SCALE GENOMIC DNA]</scope>
    <source>
        <strain evidence="2 3">S2</strain>
    </source>
</reference>
<dbReference type="Proteomes" id="UP000737171">
    <property type="component" value="Unassembled WGS sequence"/>
</dbReference>
<sequence length="201" mass="21705">MADDTPFLARWSRRKVQARRGHPAEPAATDVEAVVPLPPDPAATPLAVAARAEPDVQARPPVAEPLPTHADVAQLTRDSDFSRFVAPGIDEGVKQAAMKKLFSDPHFNVMDGLDTYIDDYNKPDPIPMAMLRQMTQSKALRLFDLEEETPAAVDVAAERPALELADAASPDPEATHDDHADLQLQQDHALGRPEPGQGTGA</sequence>
<comment type="caution">
    <text evidence="2">The sequence shown here is derived from an EMBL/GenBank/DDBJ whole genome shotgun (WGS) entry which is preliminary data.</text>
</comment>
<protein>
    <submittedName>
        <fullName evidence="2">DUF3306 domain-containing protein</fullName>
    </submittedName>
</protein>